<organism evidence="1 2">
    <name type="scientific">Neonectria punicea</name>
    <dbReference type="NCBI Taxonomy" id="979145"/>
    <lineage>
        <taxon>Eukaryota</taxon>
        <taxon>Fungi</taxon>
        <taxon>Dikarya</taxon>
        <taxon>Ascomycota</taxon>
        <taxon>Pezizomycotina</taxon>
        <taxon>Sordariomycetes</taxon>
        <taxon>Hypocreomycetidae</taxon>
        <taxon>Hypocreales</taxon>
        <taxon>Nectriaceae</taxon>
        <taxon>Neonectria</taxon>
    </lineage>
</organism>
<gene>
    <name evidence="1" type="ORF">QQX98_010208</name>
</gene>
<evidence type="ECO:0000313" key="1">
    <source>
        <dbReference type="EMBL" id="KAK7404035.1"/>
    </source>
</evidence>
<reference evidence="1 2" key="1">
    <citation type="journal article" date="2025" name="Microbiol. Resour. Announc.">
        <title>Draft genome sequences for Neonectria magnoliae and Neonectria punicea, canker pathogens of Liriodendron tulipifera and Acer saccharum in West Virginia.</title>
        <authorList>
            <person name="Petronek H.M."/>
            <person name="Kasson M.T."/>
            <person name="Metheny A.M."/>
            <person name="Stauder C.M."/>
            <person name="Lovett B."/>
            <person name="Lynch S.C."/>
            <person name="Garnas J.R."/>
            <person name="Kasson L.R."/>
            <person name="Stajich J.E."/>
        </authorList>
    </citation>
    <scope>NUCLEOTIDE SEQUENCE [LARGE SCALE GENOMIC DNA]</scope>
    <source>
        <strain evidence="1 2">NRRL 64653</strain>
    </source>
</reference>
<evidence type="ECO:0000313" key="2">
    <source>
        <dbReference type="Proteomes" id="UP001498476"/>
    </source>
</evidence>
<protein>
    <recommendedName>
        <fullName evidence="3">GED domain-containing protein</fullName>
    </recommendedName>
</protein>
<proteinExistence type="predicted"/>
<dbReference type="Proteomes" id="UP001498476">
    <property type="component" value="Unassembled WGS sequence"/>
</dbReference>
<accession>A0ABR1GQ52</accession>
<sequence>MAEGSTAGSFRCAQLRVRLEVWHNTKLGQNLQDSQRLVDSLATDLQDWQVQTVEPSSECVISQETFVSIQADLKHRSCSSRGRLNHAAIVRRIFYEVVLPRVNELFQQNPDDLHIANMFPTGERLSDLFRIQFTHIHFWKSSAKSSEWSIERIHTGKHNVLMEVCRIAATIPRSMPVVADAYMVLNSLYTKFTEGTTFFAQLNQSMGTVGLSQILSDFRDRYWNDKDRLGLLKIDGLQEAWSKSLNTLVCFRSLIDDIELWVEDLSNNRTISAQNLYDTMLKLDLAATALSDYRKQMSEVNAAILKSHSQDGQLSRRIIGLMTTFLAAGIYAAFSANAGSRAVLDIAATATTPFYGKEADALMQIGAEEALIEDHNSKIHQLMDALSNAKFAVAAFFCERFLQLPVASMSKREQRHVMECLGVNSHELVRKAPGGELDTRALEILCEKCEDFQKHLAELMRRSGLKEALV</sequence>
<name>A0ABR1GQ52_9HYPO</name>
<keyword evidence="2" id="KW-1185">Reference proteome</keyword>
<evidence type="ECO:0008006" key="3">
    <source>
        <dbReference type="Google" id="ProtNLM"/>
    </source>
</evidence>
<comment type="caution">
    <text evidence="1">The sequence shown here is derived from an EMBL/GenBank/DDBJ whole genome shotgun (WGS) entry which is preliminary data.</text>
</comment>
<dbReference type="EMBL" id="JAZAVJ010000218">
    <property type="protein sequence ID" value="KAK7404035.1"/>
    <property type="molecule type" value="Genomic_DNA"/>
</dbReference>